<organism evidence="1 2">
    <name type="scientific">Paenibacillus aceris</name>
    <dbReference type="NCBI Taxonomy" id="869555"/>
    <lineage>
        <taxon>Bacteria</taxon>
        <taxon>Bacillati</taxon>
        <taxon>Bacillota</taxon>
        <taxon>Bacilli</taxon>
        <taxon>Bacillales</taxon>
        <taxon>Paenibacillaceae</taxon>
        <taxon>Paenibacillus</taxon>
    </lineage>
</organism>
<proteinExistence type="predicted"/>
<evidence type="ECO:0000313" key="2">
    <source>
        <dbReference type="Proteomes" id="UP001519344"/>
    </source>
</evidence>
<keyword evidence="2" id="KW-1185">Reference proteome</keyword>
<protein>
    <submittedName>
        <fullName evidence="1">Uncharacterized protein</fullName>
    </submittedName>
</protein>
<accession>A0ABS4HXE1</accession>
<dbReference type="EMBL" id="JAGGKV010000005">
    <property type="protein sequence ID" value="MBP1963155.1"/>
    <property type="molecule type" value="Genomic_DNA"/>
</dbReference>
<gene>
    <name evidence="1" type="ORF">J2Z65_002371</name>
</gene>
<dbReference type="Proteomes" id="UP001519344">
    <property type="component" value="Unassembled WGS sequence"/>
</dbReference>
<reference evidence="1 2" key="1">
    <citation type="submission" date="2021-03" db="EMBL/GenBank/DDBJ databases">
        <title>Genomic Encyclopedia of Type Strains, Phase IV (KMG-IV): sequencing the most valuable type-strain genomes for metagenomic binning, comparative biology and taxonomic classification.</title>
        <authorList>
            <person name="Goeker M."/>
        </authorList>
    </citation>
    <scope>NUCLEOTIDE SEQUENCE [LARGE SCALE GENOMIC DNA]</scope>
    <source>
        <strain evidence="1 2">DSM 24950</strain>
    </source>
</reference>
<evidence type="ECO:0000313" key="1">
    <source>
        <dbReference type="EMBL" id="MBP1963155.1"/>
    </source>
</evidence>
<name>A0ABS4HXE1_9BACL</name>
<sequence length="81" mass="9409">MDCPFSTKKIANSMLILQYSWQFLLIIRTQLSLQSFDHIARFSEIMIIGGANDTLRQIFKIYDSITWLLQAVNNKNNSPQN</sequence>
<comment type="caution">
    <text evidence="1">The sequence shown here is derived from an EMBL/GenBank/DDBJ whole genome shotgun (WGS) entry which is preliminary data.</text>
</comment>